<dbReference type="OrthoDB" id="6305173at2"/>
<proteinExistence type="predicted"/>
<evidence type="ECO:0000313" key="3">
    <source>
        <dbReference type="EMBL" id="SMC10646.1"/>
    </source>
</evidence>
<feature type="domain" description="Hedgehog/Intein (Hint)" evidence="2">
    <location>
        <begin position="173"/>
        <end position="319"/>
    </location>
</feature>
<dbReference type="RefSeq" id="WP_085798588.1">
    <property type="nucleotide sequence ID" value="NZ_FWXB01000001.1"/>
</dbReference>
<dbReference type="EMBL" id="FWXB01000001">
    <property type="protein sequence ID" value="SMC10646.1"/>
    <property type="molecule type" value="Genomic_DNA"/>
</dbReference>
<protein>
    <recommendedName>
        <fullName evidence="2">Hedgehog/Intein (Hint) domain-containing protein</fullName>
    </recommendedName>
</protein>
<dbReference type="Gene3D" id="2.170.16.10">
    <property type="entry name" value="Hedgehog/Intein (Hint) domain"/>
    <property type="match status" value="1"/>
</dbReference>
<evidence type="ECO:0000259" key="2">
    <source>
        <dbReference type="Pfam" id="PF13403"/>
    </source>
</evidence>
<dbReference type="SUPFAM" id="SSF51294">
    <property type="entry name" value="Hedgehog/intein (Hint) domain"/>
    <property type="match status" value="1"/>
</dbReference>
<accession>A0A1X7BM01</accession>
<dbReference type="Proteomes" id="UP000193224">
    <property type="component" value="Unassembled WGS sequence"/>
</dbReference>
<evidence type="ECO:0000256" key="1">
    <source>
        <dbReference type="SAM" id="MobiDB-lite"/>
    </source>
</evidence>
<dbReference type="InterPro" id="IPR028992">
    <property type="entry name" value="Hedgehog/Intein_dom"/>
</dbReference>
<dbReference type="AlphaFoldDB" id="A0A1X7BM01"/>
<dbReference type="Pfam" id="PF13403">
    <property type="entry name" value="Hint_2"/>
    <property type="match status" value="1"/>
</dbReference>
<reference evidence="3 4" key="1">
    <citation type="submission" date="2017-03" db="EMBL/GenBank/DDBJ databases">
        <authorList>
            <person name="Afonso C.L."/>
            <person name="Miller P.J."/>
            <person name="Scott M.A."/>
            <person name="Spackman E."/>
            <person name="Goraichik I."/>
            <person name="Dimitrov K.M."/>
            <person name="Suarez D.L."/>
            <person name="Swayne D.E."/>
        </authorList>
    </citation>
    <scope>NUCLEOTIDE SEQUENCE [LARGE SCALE GENOMIC DNA]</scope>
    <source>
        <strain evidence="3 4">CECT 7745</strain>
    </source>
</reference>
<feature type="compositionally biased region" description="Polar residues" evidence="1">
    <location>
        <begin position="63"/>
        <end position="76"/>
    </location>
</feature>
<name>A0A1X7BM01_9RHOB</name>
<feature type="region of interest" description="Disordered" evidence="1">
    <location>
        <begin position="56"/>
        <end position="79"/>
    </location>
</feature>
<dbReference type="InterPro" id="IPR036844">
    <property type="entry name" value="Hint_dom_sf"/>
</dbReference>
<keyword evidence="4" id="KW-1185">Reference proteome</keyword>
<dbReference type="Gene3D" id="2.160.20.160">
    <property type="match status" value="1"/>
</dbReference>
<feature type="region of interest" description="Disordered" evidence="1">
    <location>
        <begin position="1"/>
        <end position="41"/>
    </location>
</feature>
<sequence length="379" mass="40467">MPDIIGTNNDDNIDVSNDDGTLNGSPQGTPIDDIRTRGGNDTISVTDSTIANGVRGNRGSDDISVSGSTISGTLNSGRDDDTVSVQGSNVGNIRLGNGNDTLDFIGSTVSGDVRGGSGTDTLNLPVGTIVSDSSFGTFTVTSGGSYSLSNGTFTLPSGNTITYSTFESGTGFPCFAGGTLIRAKNGLVPIQNLKIGDAVPTSENRLQRIRWIGRRFLPHDELMANPNLRPVRIKAGSLGNKLPARDLLISRQHRMLVNSKIAARMFGISEVLLPAIKLAGLPGIYLDESIEAIEYFHLLFDRHEVIFAEGAPTESLFTGPEALKSISAEAKNEILAIFPEIADIRYRPEPARYIPPGHRQARLVARHLQNKKPLLCAHS</sequence>
<gene>
    <name evidence="3" type="ORF">ROA7745_00453</name>
</gene>
<evidence type="ECO:0000313" key="4">
    <source>
        <dbReference type="Proteomes" id="UP000193224"/>
    </source>
</evidence>
<feature type="compositionally biased region" description="Low complexity" evidence="1">
    <location>
        <begin position="1"/>
        <end position="10"/>
    </location>
</feature>
<organism evidence="3 4">
    <name type="scientific">Roseovarius aestuarii</name>
    <dbReference type="NCBI Taxonomy" id="475083"/>
    <lineage>
        <taxon>Bacteria</taxon>
        <taxon>Pseudomonadati</taxon>
        <taxon>Pseudomonadota</taxon>
        <taxon>Alphaproteobacteria</taxon>
        <taxon>Rhodobacterales</taxon>
        <taxon>Roseobacteraceae</taxon>
        <taxon>Roseovarius</taxon>
    </lineage>
</organism>